<accession>A0A519BP17</accession>
<gene>
    <name evidence="2" type="ORF">EVG15_02555</name>
</gene>
<organism evidence="2 3">
    <name type="scientific">Candidatus Acididesulfobacter diazotrophicus</name>
    <dbReference type="NCBI Taxonomy" id="2597226"/>
    <lineage>
        <taxon>Bacteria</taxon>
        <taxon>Deltaproteobacteria</taxon>
        <taxon>Candidatus Acidulodesulfobacterales</taxon>
        <taxon>Candidatus Acididesulfobacter</taxon>
    </lineage>
</organism>
<proteinExistence type="predicted"/>
<dbReference type="InterPro" id="IPR001387">
    <property type="entry name" value="Cro/C1-type_HTH"/>
</dbReference>
<dbReference type="AlphaFoldDB" id="A0A519BP17"/>
<dbReference type="Pfam" id="PF01381">
    <property type="entry name" value="HTH_3"/>
    <property type="match status" value="1"/>
</dbReference>
<dbReference type="PROSITE" id="PS50943">
    <property type="entry name" value="HTH_CROC1"/>
    <property type="match status" value="1"/>
</dbReference>
<dbReference type="InterPro" id="IPR010982">
    <property type="entry name" value="Lambda_DNA-bd_dom_sf"/>
</dbReference>
<evidence type="ECO:0000313" key="2">
    <source>
        <dbReference type="EMBL" id="RZD19003.1"/>
    </source>
</evidence>
<evidence type="ECO:0000259" key="1">
    <source>
        <dbReference type="PROSITE" id="PS50943"/>
    </source>
</evidence>
<comment type="caution">
    <text evidence="2">The sequence shown here is derived from an EMBL/GenBank/DDBJ whole genome shotgun (WGS) entry which is preliminary data.</text>
</comment>
<dbReference type="EMBL" id="SGBB01000003">
    <property type="protein sequence ID" value="RZD19003.1"/>
    <property type="molecule type" value="Genomic_DNA"/>
</dbReference>
<name>A0A519BP17_9DELT</name>
<evidence type="ECO:0000313" key="3">
    <source>
        <dbReference type="Proteomes" id="UP000319296"/>
    </source>
</evidence>
<dbReference type="SMART" id="SM00530">
    <property type="entry name" value="HTH_XRE"/>
    <property type="match status" value="1"/>
</dbReference>
<reference evidence="2 3" key="1">
    <citation type="journal article" date="2019" name="ISME J.">
        <title>Insights into ecological role of a new deltaproteobacterial order Candidatus Acidulodesulfobacterales by metagenomics and metatranscriptomics.</title>
        <authorList>
            <person name="Tan S."/>
            <person name="Liu J."/>
            <person name="Fang Y."/>
            <person name="Hedlund B.P."/>
            <person name="Lian Z.H."/>
            <person name="Huang L.Y."/>
            <person name="Li J.T."/>
            <person name="Huang L.N."/>
            <person name="Li W.J."/>
            <person name="Jiang H.C."/>
            <person name="Dong H.L."/>
            <person name="Shu W.S."/>
        </authorList>
    </citation>
    <scope>NUCLEOTIDE SEQUENCE [LARGE SCALE GENOMIC DNA]</scope>
    <source>
        <strain evidence="2">AP1</strain>
    </source>
</reference>
<dbReference type="GO" id="GO:0003677">
    <property type="term" value="F:DNA binding"/>
    <property type="evidence" value="ECO:0007669"/>
    <property type="project" value="InterPro"/>
</dbReference>
<feature type="domain" description="HTH cro/C1-type" evidence="1">
    <location>
        <begin position="5"/>
        <end position="59"/>
    </location>
</feature>
<dbReference type="Gene3D" id="1.10.260.40">
    <property type="entry name" value="lambda repressor-like DNA-binding domains"/>
    <property type="match status" value="1"/>
</dbReference>
<protein>
    <submittedName>
        <fullName evidence="2">XRE family transcriptional regulator</fullName>
    </submittedName>
</protein>
<dbReference type="SUPFAM" id="SSF47413">
    <property type="entry name" value="lambda repressor-like DNA-binding domains"/>
    <property type="match status" value="1"/>
</dbReference>
<dbReference type="Proteomes" id="UP000319296">
    <property type="component" value="Unassembled WGS sequence"/>
</dbReference>
<sequence>MGRILQEIRQSKHITIAQMSDKFKVAAVHLNLIEVDKRLPSGELLEQIIKLFDLDGNTRDKLYLLLAKTKLQDKIPDAVLKKIDLKKDRMPDKFINRIKKDVPKKKTDRIKDAIEGIDILTKEEVMKLAGDLKQPVAEYLMLAGYIPDELLQLLGYKDFEKFLKSIAGFKDPVRIDKVISGLVSAIKGFTD</sequence>